<dbReference type="InterPro" id="IPR014729">
    <property type="entry name" value="Rossmann-like_a/b/a_fold"/>
</dbReference>
<feature type="transmembrane region" description="Helical" evidence="1">
    <location>
        <begin position="310"/>
        <end position="331"/>
    </location>
</feature>
<feature type="transmembrane region" description="Helical" evidence="1">
    <location>
        <begin position="62"/>
        <end position="82"/>
    </location>
</feature>
<name>A0ABS5ATI4_9STRE</name>
<keyword evidence="1" id="KW-1133">Transmembrane helix</keyword>
<gene>
    <name evidence="3" type="ORF">DHL47_00755</name>
</gene>
<feature type="transmembrane region" description="Helical" evidence="1">
    <location>
        <begin position="128"/>
        <end position="149"/>
    </location>
</feature>
<evidence type="ECO:0000313" key="4">
    <source>
        <dbReference type="Proteomes" id="UP001519349"/>
    </source>
</evidence>
<comment type="caution">
    <text evidence="3">The sequence shown here is derived from an EMBL/GenBank/DDBJ whole genome shotgun (WGS) entry which is preliminary data.</text>
</comment>
<reference evidence="3 4" key="1">
    <citation type="submission" date="2018-05" db="EMBL/GenBank/DDBJ databases">
        <title>Draft genome sequence of Streptococcus panodentis CCUG 70867T.</title>
        <authorList>
            <person name="Salva-Serra F."/>
            <person name="Mendez V."/>
            <person name="Jaen-Luchoro D."/>
            <person name="Gonzales-Siles L."/>
            <person name="Karlsson R."/>
            <person name="Engstrom-Jakobsson H."/>
            <person name="Busquets A."/>
            <person name="Gomila M."/>
            <person name="Pineiro-Iglesias B."/>
            <person name="Bennasar-Figueras A."/>
            <person name="Seeger M."/>
            <person name="Moore E."/>
        </authorList>
    </citation>
    <scope>NUCLEOTIDE SEQUENCE [LARGE SCALE GENOMIC DNA]</scope>
    <source>
        <strain evidence="3 4">CCUG 70867</strain>
    </source>
</reference>
<protein>
    <recommendedName>
        <fullName evidence="2">DUF218 domain-containing protein</fullName>
    </recommendedName>
</protein>
<dbReference type="PANTHER" id="PTHR30336:SF18">
    <property type="entry name" value="MEMBRANE PROTEIN"/>
    <property type="match status" value="1"/>
</dbReference>
<dbReference type="PANTHER" id="PTHR30336">
    <property type="entry name" value="INNER MEMBRANE PROTEIN, PROBABLE PERMEASE"/>
    <property type="match status" value="1"/>
</dbReference>
<proteinExistence type="predicted"/>
<dbReference type="RefSeq" id="WP_209550545.1">
    <property type="nucleotide sequence ID" value="NZ_QFAY01000001.1"/>
</dbReference>
<keyword evidence="1" id="KW-0472">Membrane</keyword>
<feature type="domain" description="DUF218" evidence="2">
    <location>
        <begin position="160"/>
        <end position="305"/>
    </location>
</feature>
<accession>A0ABS5ATI4</accession>
<dbReference type="InterPro" id="IPR003848">
    <property type="entry name" value="DUF218"/>
</dbReference>
<feature type="transmembrane region" description="Helical" evidence="1">
    <location>
        <begin position="94"/>
        <end position="116"/>
    </location>
</feature>
<dbReference type="CDD" id="cd06259">
    <property type="entry name" value="YdcF-like"/>
    <property type="match status" value="1"/>
</dbReference>
<dbReference type="Proteomes" id="UP001519349">
    <property type="component" value="Unassembled WGS sequence"/>
</dbReference>
<keyword evidence="4" id="KW-1185">Reference proteome</keyword>
<evidence type="ECO:0000259" key="2">
    <source>
        <dbReference type="Pfam" id="PF02698"/>
    </source>
</evidence>
<feature type="transmembrane region" description="Helical" evidence="1">
    <location>
        <begin position="30"/>
        <end position="50"/>
    </location>
</feature>
<evidence type="ECO:0000313" key="3">
    <source>
        <dbReference type="EMBL" id="MBP2619885.1"/>
    </source>
</evidence>
<evidence type="ECO:0000256" key="1">
    <source>
        <dbReference type="SAM" id="Phobius"/>
    </source>
</evidence>
<organism evidence="3 4">
    <name type="scientific">Streptococcus panodentis</name>
    <dbReference type="NCBI Taxonomy" id="1581472"/>
    <lineage>
        <taxon>Bacteria</taxon>
        <taxon>Bacillati</taxon>
        <taxon>Bacillota</taxon>
        <taxon>Bacilli</taxon>
        <taxon>Lactobacillales</taxon>
        <taxon>Streptococcaceae</taxon>
        <taxon>Streptococcus</taxon>
    </lineage>
</organism>
<keyword evidence="1" id="KW-0812">Transmembrane</keyword>
<sequence>MFLHLFWLLPALLFLLLFYLEPRRLFNAYLLSFSLLAFLLISSGFLIVGLRHLGEASTLTAIALIALLIPVCVILSSVYLIFNGRQMITREGRRLANLLSLLYGLTILFYLASFFLPRAPILNNLLMLANILLLYGTGLYLSYILYGFFCNLFPIQQEPDYIIVLGSGLIGDEVPPLLAQRLDKGRAVYEQFGQRPKLLLSGGKGSDELLSEAEAMARYLTAAGFPEQDLILENKSTTTFENLIFSKKILDDRTKKPYSCLVITNSFHALRAGVYMRKVGLRGRSLGSKTAFYYLPSAWIRETAGLMHIYWKWHVLILAGFLLIWTLRLLAGR</sequence>
<dbReference type="Gene3D" id="3.40.50.620">
    <property type="entry name" value="HUPs"/>
    <property type="match status" value="1"/>
</dbReference>
<dbReference type="EMBL" id="QFAY01000001">
    <property type="protein sequence ID" value="MBP2619885.1"/>
    <property type="molecule type" value="Genomic_DNA"/>
</dbReference>
<dbReference type="InterPro" id="IPR051599">
    <property type="entry name" value="Cell_Envelope_Assoc"/>
</dbReference>
<dbReference type="Pfam" id="PF02698">
    <property type="entry name" value="DUF218"/>
    <property type="match status" value="1"/>
</dbReference>